<name>S8AJ47_PENO1</name>
<dbReference type="eggNOG" id="ENOG502S313">
    <property type="taxonomic scope" value="Eukaryota"/>
</dbReference>
<evidence type="ECO:0000313" key="4">
    <source>
        <dbReference type="Proteomes" id="UP000019376"/>
    </source>
</evidence>
<dbReference type="OrthoDB" id="5579731at2759"/>
<dbReference type="InterPro" id="IPR055264">
    <property type="entry name" value="BOD1/SHG1_dom"/>
</dbReference>
<dbReference type="PANTHER" id="PTHR28034">
    <property type="entry name" value="SET1 COMPLEX COMPONENT SHG1"/>
    <property type="match status" value="1"/>
</dbReference>
<feature type="domain" description="BOD1/SHG1" evidence="2">
    <location>
        <begin position="46"/>
        <end position="148"/>
    </location>
</feature>
<dbReference type="Proteomes" id="UP000019376">
    <property type="component" value="Unassembled WGS sequence"/>
</dbReference>
<accession>S8AJ47</accession>
<dbReference type="AlphaFoldDB" id="S8AJ47"/>
<dbReference type="STRING" id="933388.S8AJ47"/>
<feature type="region of interest" description="Disordered" evidence="1">
    <location>
        <begin position="143"/>
        <end position="308"/>
    </location>
</feature>
<feature type="compositionally biased region" description="Polar residues" evidence="1">
    <location>
        <begin position="354"/>
        <end position="368"/>
    </location>
</feature>
<dbReference type="HOGENOM" id="CLU_020755_0_0_1"/>
<proteinExistence type="predicted"/>
<dbReference type="PhylomeDB" id="S8AJ47"/>
<dbReference type="EMBL" id="KB644408">
    <property type="protein sequence ID" value="EPS25793.1"/>
    <property type="molecule type" value="Genomic_DNA"/>
</dbReference>
<reference evidence="3 4" key="1">
    <citation type="journal article" date="2013" name="PLoS ONE">
        <title>Genomic and secretomic analyses reveal unique features of the lignocellulolytic enzyme system of Penicillium decumbens.</title>
        <authorList>
            <person name="Liu G."/>
            <person name="Zhang L."/>
            <person name="Wei X."/>
            <person name="Zou G."/>
            <person name="Qin Y."/>
            <person name="Ma L."/>
            <person name="Li J."/>
            <person name="Zheng H."/>
            <person name="Wang S."/>
            <person name="Wang C."/>
            <person name="Xun L."/>
            <person name="Zhao G.-P."/>
            <person name="Zhou Z."/>
            <person name="Qu Y."/>
        </authorList>
    </citation>
    <scope>NUCLEOTIDE SEQUENCE [LARGE SCALE GENOMIC DNA]</scope>
    <source>
        <strain evidence="4">114-2 / CGMCC 5302</strain>
    </source>
</reference>
<evidence type="ECO:0000313" key="3">
    <source>
        <dbReference type="EMBL" id="EPS25793.1"/>
    </source>
</evidence>
<evidence type="ECO:0000259" key="2">
    <source>
        <dbReference type="Pfam" id="PF05205"/>
    </source>
</evidence>
<feature type="region of interest" description="Disordered" evidence="1">
    <location>
        <begin position="348"/>
        <end position="372"/>
    </location>
</feature>
<feature type="region of interest" description="Disordered" evidence="1">
    <location>
        <begin position="1"/>
        <end position="23"/>
    </location>
</feature>
<gene>
    <name evidence="3" type="ORF">PDE_00729</name>
</gene>
<sequence length="712" mass="80035">MAADEVMEDAQSGSKRPAPDLSSLIRKKYKPEDLPITAAQNAAIDKLLHSFKKKGGFDSIRKQIWAEFNDGDSKTKFTDQLIALAESEIEREPAHLSRERGKAATLIEGAVDRSDVYKNVEESINTIASKHLDAILETVRAIRREDVGEKTASKEELSGSKTDEDYEAFVRARREERDKTWREEMRKQKELEEEQRRIREEEQRKKREAERQKEEEERARRKEMDDKRRAERERLREEQRALDEQRDREREERYERRRREDRDRYRYRDRSPAYRSDRGLSPRLRDPKWEKSAASKDPTPAPNLPNVDEKSLEEFALQMLLKEGEELAAKARQKREFDFEEAEAIENGLKPSASAAQPKTSSASTRAPNSRPGIEAAAQVARAADILLVMIPIVAVTARGMHPSGLETALWKPVVATETFETFEMSAATALRDGAAVGPPADRCEKGRETANGTETEVPRGKGKEFEIVIETADAQDPVIETETETWTDDGTIAAEIETVLTMTITALDELDTLVLLPADAHDHALVSVIAAESVVVHAPALLLPDGGLDRDQLRDEGHALAVDRLHGGTLLAFLTLTVMYRLRAHAVDHLGAGSALRNETETEIELWAISIGISQALRKRRKRRVKLLQGATVKHQPQTNLRENWMIAGLAVAATADEEVQAEEEVEADDSSFFSPSMGATKHGGLIKSKHALAKWQHVLDAQLANDIDVK</sequence>
<feature type="region of interest" description="Disordered" evidence="1">
    <location>
        <begin position="436"/>
        <end position="460"/>
    </location>
</feature>
<evidence type="ECO:0000256" key="1">
    <source>
        <dbReference type="SAM" id="MobiDB-lite"/>
    </source>
</evidence>
<keyword evidence="4" id="KW-1185">Reference proteome</keyword>
<dbReference type="PANTHER" id="PTHR28034:SF1">
    <property type="entry name" value="NUCLEOMORPHIN"/>
    <property type="match status" value="1"/>
</dbReference>
<feature type="compositionally biased region" description="Basic and acidic residues" evidence="1">
    <location>
        <begin position="143"/>
        <end position="294"/>
    </location>
</feature>
<protein>
    <recommendedName>
        <fullName evidence="2">BOD1/SHG1 domain-containing protein</fullName>
    </recommendedName>
</protein>
<dbReference type="Pfam" id="PF05205">
    <property type="entry name" value="COMPASS-Shg1"/>
    <property type="match status" value="1"/>
</dbReference>
<organism evidence="3 4">
    <name type="scientific">Penicillium oxalicum (strain 114-2 / CGMCC 5302)</name>
    <name type="common">Penicillium decumbens</name>
    <dbReference type="NCBI Taxonomy" id="933388"/>
    <lineage>
        <taxon>Eukaryota</taxon>
        <taxon>Fungi</taxon>
        <taxon>Dikarya</taxon>
        <taxon>Ascomycota</taxon>
        <taxon>Pezizomycotina</taxon>
        <taxon>Eurotiomycetes</taxon>
        <taxon>Eurotiomycetidae</taxon>
        <taxon>Eurotiales</taxon>
        <taxon>Aspergillaceae</taxon>
        <taxon>Penicillium</taxon>
    </lineage>
</organism>